<organism evidence="1 2">
    <name type="scientific">Raoultella terrigena</name>
    <name type="common">Klebsiella terrigena</name>
    <dbReference type="NCBI Taxonomy" id="577"/>
    <lineage>
        <taxon>Bacteria</taxon>
        <taxon>Pseudomonadati</taxon>
        <taxon>Pseudomonadota</taxon>
        <taxon>Gammaproteobacteria</taxon>
        <taxon>Enterobacterales</taxon>
        <taxon>Enterobacteriaceae</taxon>
        <taxon>Klebsiella/Raoultella group</taxon>
        <taxon>Raoultella</taxon>
    </lineage>
</organism>
<reference evidence="1 2" key="1">
    <citation type="submission" date="2018-12" db="EMBL/GenBank/DDBJ databases">
        <authorList>
            <consortium name="Pathogen Informatics"/>
        </authorList>
    </citation>
    <scope>NUCLEOTIDE SEQUENCE [LARGE SCALE GENOMIC DNA]</scope>
    <source>
        <strain evidence="1 2">NCTC13098</strain>
    </source>
</reference>
<evidence type="ECO:0000313" key="1">
    <source>
        <dbReference type="EMBL" id="VDR29164.1"/>
    </source>
</evidence>
<evidence type="ECO:0000313" key="2">
    <source>
        <dbReference type="Proteomes" id="UP000274346"/>
    </source>
</evidence>
<sequence length="34" mass="3550">MPIPASAKPMCQPYHWAVSPQAIGAAIEPTFPAA</sequence>
<dbReference type="KEGG" id="rtg:NCTC13098_05568"/>
<proteinExistence type="predicted"/>
<dbReference type="EMBL" id="LR131271">
    <property type="protein sequence ID" value="VDR29164.1"/>
    <property type="molecule type" value="Genomic_DNA"/>
</dbReference>
<gene>
    <name evidence="1" type="ORF">NCTC13098_05568</name>
</gene>
<dbReference type="AlphaFoldDB" id="A0A3P8J4F9"/>
<protein>
    <submittedName>
        <fullName evidence="1">Uncharacterized protein</fullName>
    </submittedName>
</protein>
<name>A0A3P8J4F9_RAOTE</name>
<accession>A0A3P8J4F9</accession>
<dbReference type="Proteomes" id="UP000274346">
    <property type="component" value="Chromosome"/>
</dbReference>